<dbReference type="EMBL" id="JBBFKC010000004">
    <property type="protein sequence ID" value="MEJ3690615.1"/>
    <property type="molecule type" value="Genomic_DNA"/>
</dbReference>
<evidence type="ECO:0008006" key="3">
    <source>
        <dbReference type="Google" id="ProtNLM"/>
    </source>
</evidence>
<gene>
    <name evidence="1" type="ORF">WF787_05150</name>
</gene>
<comment type="caution">
    <text evidence="1">The sequence shown here is derived from an EMBL/GenBank/DDBJ whole genome shotgun (WGS) entry which is preliminary data.</text>
</comment>
<name>A0AB35XV83_9FIRM</name>
<reference evidence="1 2" key="1">
    <citation type="submission" date="2024-03" db="EMBL/GenBank/DDBJ databases">
        <authorList>
            <person name="Plomp N."/>
            <person name="Harmsen H.J."/>
        </authorList>
    </citation>
    <scope>NUCLEOTIDE SEQUENCE [LARGE SCALE GENOMIC DNA]</scope>
    <source>
        <strain evidence="1 2">HTF-76H</strain>
    </source>
</reference>
<keyword evidence="2" id="KW-1185">Reference proteome</keyword>
<sequence>MTTSSRVKALLELTSTDQSTFAAAFGMTTPQAMSNKLRRDSWSAKDLAKAAVLCGARLAFILPDGSQLILAPDEK</sequence>
<proteinExistence type="predicted"/>
<organism evidence="1 2">
    <name type="scientific">Faecalibacterium taiwanense</name>
    <dbReference type="NCBI Taxonomy" id="3030638"/>
    <lineage>
        <taxon>Bacteria</taxon>
        <taxon>Bacillati</taxon>
        <taxon>Bacillota</taxon>
        <taxon>Clostridia</taxon>
        <taxon>Eubacteriales</taxon>
        <taxon>Oscillospiraceae</taxon>
        <taxon>Faecalibacterium</taxon>
    </lineage>
</organism>
<accession>A0AB35XV83</accession>
<dbReference type="AlphaFoldDB" id="A0AB35XV83"/>
<protein>
    <recommendedName>
        <fullName evidence="3">XRE family transcriptional regulator</fullName>
    </recommendedName>
</protein>
<dbReference type="Proteomes" id="UP001379600">
    <property type="component" value="Unassembled WGS sequence"/>
</dbReference>
<evidence type="ECO:0000313" key="1">
    <source>
        <dbReference type="EMBL" id="MEJ3690615.1"/>
    </source>
</evidence>
<evidence type="ECO:0000313" key="2">
    <source>
        <dbReference type="Proteomes" id="UP001379600"/>
    </source>
</evidence>
<dbReference type="RefSeq" id="WP_337678966.1">
    <property type="nucleotide sequence ID" value="NZ_JBBFKB010000102.1"/>
</dbReference>